<dbReference type="AlphaFoldDB" id="A0A4C2ECP7"/>
<dbReference type="PANTHER" id="PTHR33840:SF2">
    <property type="entry name" value="TLE1 PHOSPHOLIPASE DOMAIN-CONTAINING PROTEIN"/>
    <property type="match status" value="1"/>
</dbReference>
<evidence type="ECO:0000313" key="2">
    <source>
        <dbReference type="EMBL" id="GCF00630.1"/>
    </source>
</evidence>
<protein>
    <recommendedName>
        <fullName evidence="1">T6SS Phospholipase effector Tle1-like catalytic domain-containing protein</fullName>
    </recommendedName>
</protein>
<reference evidence="2 3" key="1">
    <citation type="submission" date="2019-01" db="EMBL/GenBank/DDBJ databases">
        <title>Draft Genome Sequencing of Zygosaccharomyces mellis Ca-7.</title>
        <authorList>
            <person name="Shiwa Y."/>
            <person name="Kanesaki Y."/>
            <person name="Ishige T."/>
            <person name="Mura K."/>
            <person name="Hori T."/>
            <person name="Tamura T."/>
        </authorList>
    </citation>
    <scope>NUCLEOTIDE SEQUENCE [LARGE SCALE GENOMIC DNA]</scope>
    <source>
        <strain evidence="2 3">Ca-7</strain>
    </source>
</reference>
<dbReference type="EMBL" id="BIMX01000020">
    <property type="protein sequence ID" value="GCF00630.1"/>
    <property type="molecule type" value="Genomic_DNA"/>
</dbReference>
<evidence type="ECO:0000259" key="1">
    <source>
        <dbReference type="Pfam" id="PF09994"/>
    </source>
</evidence>
<dbReference type="PANTHER" id="PTHR33840">
    <property type="match status" value="1"/>
</dbReference>
<dbReference type="InterPro" id="IPR018712">
    <property type="entry name" value="Tle1-like_cat"/>
</dbReference>
<feature type="domain" description="T6SS Phospholipase effector Tle1-like catalytic" evidence="1">
    <location>
        <begin position="19"/>
        <end position="400"/>
    </location>
</feature>
<dbReference type="Pfam" id="PF09994">
    <property type="entry name" value="T6SS_Tle1-like_cat"/>
    <property type="match status" value="1"/>
</dbReference>
<comment type="caution">
    <text evidence="2">The sequence shown here is derived from an EMBL/GenBank/DDBJ whole genome shotgun (WGS) entry which is preliminary data.</text>
</comment>
<dbReference type="Proteomes" id="UP000301737">
    <property type="component" value="Unassembled WGS sequence"/>
</dbReference>
<proteinExistence type="predicted"/>
<gene>
    <name evidence="2" type="ORF">ZYGM_001582</name>
</gene>
<sequence>MFQMSTPQSDSVQPEGRAKKIILCFDGTYENYGPNPITNVLKIYQLLETYDDKIQMCYYQPGIGTKANFDPVVDMRRNFSTTSIMNKIDALFALSIDHHIVSGYLFLMNYYEKGDKIYMFGFSRGAYIARALAGMLERVGLLNKGLDDMVSMAWKIYESWEFAEQPSESSYNTTLADEFKKTFSRSHSIRICFQGLFDSVNSVGILRDRLFPCTQRSGIVDHIRHAVSLDERKGKFKQQSFAINPDTPKLFPLNYNSYLVETTSKNPKEQTFKDVNPNLSHSLIELMFSQKKSSFRRGCDSSHNNSLTDTEDLMQKINKELQKLRSSNLQSTINTNESVEGFFEYEPFSDSVCSVNSLMTADLVEKWFPGDHSDVGGGYHPDCETREVLSGLSLRWMISEAVKHGVIFKKNSIHQLASKQTSFGSLFSTIHDKLSFDQKRQPDLTKSYRCAESNHSEIETPPFPLLESSKWFQATWNDHRETRINETLTEDEAARQKYTVDCTSASKLQVALWWLLELIPIGLRMENRSGKWRSVYIPNLGKPRYVPEYGNMHWSVYWRIKYDNNYRPKNLPEYCIKLLKEYTDIEMKISKNRNVDTIVSPIKSYPTSSAHRKINTFPSGSNATMSTHSHKMNKMIIDDITEVQSFEAGILFSEWASHSWQKVPDDLEPLLVKFPNL</sequence>
<keyword evidence="3" id="KW-1185">Reference proteome</keyword>
<dbReference type="OrthoDB" id="3162439at2759"/>
<name>A0A4C2ECP7_9SACH</name>
<evidence type="ECO:0000313" key="3">
    <source>
        <dbReference type="Proteomes" id="UP000301737"/>
    </source>
</evidence>
<accession>A0A4C2ECP7</accession>
<organism evidence="2 3">
    <name type="scientific">Zygosaccharomyces mellis</name>
    <dbReference type="NCBI Taxonomy" id="42258"/>
    <lineage>
        <taxon>Eukaryota</taxon>
        <taxon>Fungi</taxon>
        <taxon>Dikarya</taxon>
        <taxon>Ascomycota</taxon>
        <taxon>Saccharomycotina</taxon>
        <taxon>Saccharomycetes</taxon>
        <taxon>Saccharomycetales</taxon>
        <taxon>Saccharomycetaceae</taxon>
        <taxon>Zygosaccharomyces</taxon>
    </lineage>
</organism>